<sequence>MGGLQVDEAGNLANWAVPGEPLLGVGSAMDLASGAKKLIITMIHTEKDGTPKIVPACDLPLTSKGAVDVLITDLAVFRYIDGKLTLTELLLGATLEEVRAKTAAKFGEKLEA</sequence>
<dbReference type="AlphaFoldDB" id="A0A3N0WZB4"/>
<comment type="caution">
    <text evidence="1">The sequence shown here is derived from an EMBL/GenBank/DDBJ whole genome shotgun (WGS) entry which is preliminary data.</text>
</comment>
<dbReference type="Gene3D" id="3.40.1080.10">
    <property type="entry name" value="Glutaconate Coenzyme A-transferase"/>
    <property type="match status" value="1"/>
</dbReference>
<dbReference type="GO" id="GO:0008410">
    <property type="term" value="F:CoA-transferase activity"/>
    <property type="evidence" value="ECO:0007669"/>
    <property type="project" value="InterPro"/>
</dbReference>
<dbReference type="InterPro" id="IPR004165">
    <property type="entry name" value="CoA_trans_fam_I"/>
</dbReference>
<gene>
    <name evidence="1" type="ORF">EGI11_00600</name>
</gene>
<dbReference type="EMBL" id="RJUG01000001">
    <property type="protein sequence ID" value="ROI10440.1"/>
    <property type="molecule type" value="Genomic_DNA"/>
</dbReference>
<dbReference type="Pfam" id="PF01144">
    <property type="entry name" value="CoA_trans"/>
    <property type="match status" value="1"/>
</dbReference>
<dbReference type="SUPFAM" id="SSF100950">
    <property type="entry name" value="NagB/RpiA/CoA transferase-like"/>
    <property type="match status" value="1"/>
</dbReference>
<dbReference type="PANTHER" id="PTHR13707">
    <property type="entry name" value="KETOACID-COENZYME A TRANSFERASE"/>
    <property type="match status" value="1"/>
</dbReference>
<evidence type="ECO:0008006" key="3">
    <source>
        <dbReference type="Google" id="ProtNLM"/>
    </source>
</evidence>
<evidence type="ECO:0000313" key="1">
    <source>
        <dbReference type="EMBL" id="ROI10440.1"/>
    </source>
</evidence>
<proteinExistence type="predicted"/>
<reference evidence="2" key="1">
    <citation type="submission" date="2018-11" db="EMBL/GenBank/DDBJ databases">
        <title>Proposal to divide the Flavobacteriaceae and reorganize its genera based on Amino Acid Identity values calculated from whole genome sequences.</title>
        <authorList>
            <person name="Nicholson A.C."/>
            <person name="Gulvik C.A."/>
            <person name="Whitney A.M."/>
            <person name="Humrighouse B.W."/>
            <person name="Bell M."/>
            <person name="Holmens B."/>
            <person name="Steigerwalt A."/>
            <person name="Villarma A."/>
            <person name="Sheth M."/>
            <person name="Batra D."/>
            <person name="Pryor J."/>
            <person name="Bernardet J.-F."/>
            <person name="Hugo C."/>
            <person name="Kampfer P."/>
            <person name="Newman J."/>
            <person name="Mcquiston J.R."/>
        </authorList>
    </citation>
    <scope>NUCLEOTIDE SEQUENCE [LARGE SCALE GENOMIC DNA]</scope>
    <source>
        <strain evidence="2">H3056</strain>
    </source>
</reference>
<evidence type="ECO:0000313" key="2">
    <source>
        <dbReference type="Proteomes" id="UP000270224"/>
    </source>
</evidence>
<protein>
    <recommendedName>
        <fullName evidence="3">Succinyl-CoA--3-ketoacid-CoA transferase</fullName>
    </recommendedName>
</protein>
<organism evidence="1 2">
    <name type="scientific">Kaistella daneshvariae</name>
    <dbReference type="NCBI Taxonomy" id="2487074"/>
    <lineage>
        <taxon>Bacteria</taxon>
        <taxon>Pseudomonadati</taxon>
        <taxon>Bacteroidota</taxon>
        <taxon>Flavobacteriia</taxon>
        <taxon>Flavobacteriales</taxon>
        <taxon>Weeksellaceae</taxon>
        <taxon>Chryseobacterium group</taxon>
        <taxon>Kaistella</taxon>
    </lineage>
</organism>
<dbReference type="RefSeq" id="WP_123264532.1">
    <property type="nucleotide sequence ID" value="NZ_RJUG01000001.1"/>
</dbReference>
<dbReference type="InterPro" id="IPR037171">
    <property type="entry name" value="NagB/RpiA_transferase-like"/>
</dbReference>
<accession>A0A3N0WZB4</accession>
<dbReference type="Proteomes" id="UP000270224">
    <property type="component" value="Unassembled WGS sequence"/>
</dbReference>
<dbReference type="PANTHER" id="PTHR13707:SF57">
    <property type="entry name" value="SUCCINYL-COA:3-KETOACID COENZYME A TRANSFERASE SUBUNIT B-RELATED"/>
    <property type="match status" value="1"/>
</dbReference>
<dbReference type="OrthoDB" id="9778604at2"/>
<name>A0A3N0WZB4_9FLAO</name>